<dbReference type="Proteomes" id="UP000017944">
    <property type="component" value="Unassembled WGS sequence"/>
</dbReference>
<sequence length="44" mass="5118">MMDIQINRVQRLMLIKGFGELLDTDNRLHDAASLKKWLHRGGLL</sequence>
<accession>A0A090NYT7</accession>
<evidence type="ECO:0000313" key="1">
    <source>
        <dbReference type="EMBL" id="ESU81833.1"/>
    </source>
</evidence>
<comment type="caution">
    <text evidence="1">The sequence shown here is derived from an EMBL/GenBank/DDBJ whole genome shotgun (WGS) entry which is preliminary data.</text>
</comment>
<proteinExistence type="predicted"/>
<organism evidence="1 2">
    <name type="scientific">Shigella dysenteriae WRSd3</name>
    <dbReference type="NCBI Taxonomy" id="1401327"/>
    <lineage>
        <taxon>Bacteria</taxon>
        <taxon>Pseudomonadati</taxon>
        <taxon>Pseudomonadota</taxon>
        <taxon>Gammaproteobacteria</taxon>
        <taxon>Enterobacterales</taxon>
        <taxon>Enterobacteriaceae</taxon>
        <taxon>Shigella</taxon>
    </lineage>
</organism>
<protein>
    <submittedName>
        <fullName evidence="1">Uncharacterized protein</fullName>
    </submittedName>
</protein>
<name>A0A090NYT7_SHIDY</name>
<evidence type="ECO:0000313" key="2">
    <source>
        <dbReference type="Proteomes" id="UP000017944"/>
    </source>
</evidence>
<gene>
    <name evidence="1" type="ORF">WRSd3_00457</name>
</gene>
<reference evidence="1 2" key="1">
    <citation type="submission" date="2013-10" db="EMBL/GenBank/DDBJ databases">
        <title>Draft genomes and the virulence plasmids of Sd1617 vaccine constructs: WRSd3 and WRSd5.</title>
        <authorList>
            <person name="Aksomboon Vongsawan A."/>
            <person name="Venkatesan M.M."/>
            <person name="Vaisvil B."/>
            <person name="Emel G."/>
            <person name="Kepatral V."/>
            <person name="Sethabutr O."/>
            <person name="Serichantalergs O."/>
            <person name="Mason C."/>
        </authorList>
    </citation>
    <scope>NUCLEOTIDE SEQUENCE [LARGE SCALE GENOMIC DNA]</scope>
    <source>
        <strain evidence="1 2">WRSd3</strain>
    </source>
</reference>
<dbReference type="EMBL" id="AXUT01000034">
    <property type="protein sequence ID" value="ESU81833.1"/>
    <property type="molecule type" value="Genomic_DNA"/>
</dbReference>
<dbReference type="AlphaFoldDB" id="A0A090NYT7"/>